<evidence type="ECO:0000313" key="2">
    <source>
        <dbReference type="EnsemblMetazoa" id="AMEM016328-PA"/>
    </source>
</evidence>
<dbReference type="AlphaFoldDB" id="A0A182VK47"/>
<name>A0A182VK47_ANOME</name>
<organism evidence="2 3">
    <name type="scientific">Anopheles merus</name>
    <name type="common">Mosquito</name>
    <dbReference type="NCBI Taxonomy" id="30066"/>
    <lineage>
        <taxon>Eukaryota</taxon>
        <taxon>Metazoa</taxon>
        <taxon>Ecdysozoa</taxon>
        <taxon>Arthropoda</taxon>
        <taxon>Hexapoda</taxon>
        <taxon>Insecta</taxon>
        <taxon>Pterygota</taxon>
        <taxon>Neoptera</taxon>
        <taxon>Endopterygota</taxon>
        <taxon>Diptera</taxon>
        <taxon>Nematocera</taxon>
        <taxon>Culicoidea</taxon>
        <taxon>Culicidae</taxon>
        <taxon>Anophelinae</taxon>
        <taxon>Anopheles</taxon>
    </lineage>
</organism>
<sequence length="281" mass="30885">MVTTRSDGVNTRRIIRFGEGTKTRVDGKVGTDWRLDLADLIDLRLQVGDDFTRHLIAEQLEQIDALAAGDGLEGGHLNALLHALDLGVLRDQLLGLGLPDGFIGQGATVALGRGHGQGDEGEQADSNLHGITGSISGTDERVIHAALQRREHLGRVRDQLDELVDRNGLIKRDVLELVDERDRHRSGQQGLVRPDVAPLQGDLVHMVPVLFNVLWPGQADGHHGKQAKGNLHRLWDTVKSETHSVRETAHYNSSQNERTNADTQPTLSSAVNRNDRTLCQR</sequence>
<evidence type="ECO:0000313" key="3">
    <source>
        <dbReference type="Proteomes" id="UP000075903"/>
    </source>
</evidence>
<dbReference type="EnsemblMetazoa" id="AMEM016328-RA">
    <property type="protein sequence ID" value="AMEM016328-PA"/>
    <property type="gene ID" value="AMEM016328"/>
</dbReference>
<proteinExistence type="predicted"/>
<evidence type="ECO:0000256" key="1">
    <source>
        <dbReference type="SAM" id="MobiDB-lite"/>
    </source>
</evidence>
<accession>A0A182VK47</accession>
<feature type="compositionally biased region" description="Polar residues" evidence="1">
    <location>
        <begin position="250"/>
        <end position="272"/>
    </location>
</feature>
<protein>
    <submittedName>
        <fullName evidence="2">Uncharacterized protein</fullName>
    </submittedName>
</protein>
<reference evidence="2" key="1">
    <citation type="submission" date="2020-05" db="UniProtKB">
        <authorList>
            <consortium name="EnsemblMetazoa"/>
        </authorList>
    </citation>
    <scope>IDENTIFICATION</scope>
    <source>
        <strain evidence="2">MAF</strain>
    </source>
</reference>
<feature type="region of interest" description="Disordered" evidence="1">
    <location>
        <begin position="244"/>
        <end position="281"/>
    </location>
</feature>
<keyword evidence="3" id="KW-1185">Reference proteome</keyword>
<dbReference type="VEuPathDB" id="VectorBase:AMEM016328"/>
<dbReference type="Proteomes" id="UP000075903">
    <property type="component" value="Unassembled WGS sequence"/>
</dbReference>